<evidence type="ECO:0000313" key="2">
    <source>
        <dbReference type="Proteomes" id="UP000294832"/>
    </source>
</evidence>
<reference evidence="1 2" key="1">
    <citation type="submission" date="2019-03" db="EMBL/GenBank/DDBJ databases">
        <title>Freshwater and sediment microbial communities from various areas in North America, analyzing microbe dynamics in response to fracking.</title>
        <authorList>
            <person name="Lamendella R."/>
        </authorList>
    </citation>
    <scope>NUCLEOTIDE SEQUENCE [LARGE SCALE GENOMIC DNA]</scope>
    <source>
        <strain evidence="1 2">74A</strain>
    </source>
</reference>
<dbReference type="AlphaFoldDB" id="A0A4R2F2Z0"/>
<name>A0A4R2F2Z0_9GAMM</name>
<dbReference type="Proteomes" id="UP000294832">
    <property type="component" value="Unassembled WGS sequence"/>
</dbReference>
<gene>
    <name evidence="1" type="ORF">EDC91_13510</name>
</gene>
<evidence type="ECO:0000313" key="1">
    <source>
        <dbReference type="EMBL" id="TCN79337.1"/>
    </source>
</evidence>
<accession>A0A4R2F2Z0</accession>
<dbReference type="EMBL" id="SLWF01000035">
    <property type="protein sequence ID" value="TCN79337.1"/>
    <property type="molecule type" value="Genomic_DNA"/>
</dbReference>
<keyword evidence="2" id="KW-1185">Reference proteome</keyword>
<sequence length="115" mass="12673">MSKREFENLIGVPVSEAKAILIAQGIEPNSVLSNLGFMGESSSLMSFLSQNIPGVRGASITHDSFFGMTEHAFGMENTWYGTAFTIGSIPPVFAVQYGAYGIYSYDYYYKNMVKE</sequence>
<protein>
    <submittedName>
        <fullName evidence="1">Uncharacterized protein</fullName>
    </submittedName>
</protein>
<organism evidence="1 2">
    <name type="scientific">Shewanella fodinae</name>
    <dbReference type="NCBI Taxonomy" id="552357"/>
    <lineage>
        <taxon>Bacteria</taxon>
        <taxon>Pseudomonadati</taxon>
        <taxon>Pseudomonadota</taxon>
        <taxon>Gammaproteobacteria</taxon>
        <taxon>Alteromonadales</taxon>
        <taxon>Shewanellaceae</taxon>
        <taxon>Shewanella</taxon>
    </lineage>
</organism>
<proteinExistence type="predicted"/>
<dbReference type="RefSeq" id="WP_133040271.1">
    <property type="nucleotide sequence ID" value="NZ_SLWF01000035.1"/>
</dbReference>
<comment type="caution">
    <text evidence="1">The sequence shown here is derived from an EMBL/GenBank/DDBJ whole genome shotgun (WGS) entry which is preliminary data.</text>
</comment>